<dbReference type="OrthoDB" id="8613542at2"/>
<accession>I0ESC3</accession>
<evidence type="ECO:0000313" key="2">
    <source>
        <dbReference type="Proteomes" id="UP000005013"/>
    </source>
</evidence>
<dbReference type="RefSeq" id="WP_014659349.1">
    <property type="nucleotide sequence ID" value="NC_017735.1"/>
</dbReference>
<dbReference type="PATRIC" id="fig|1163745.3.peg.872"/>
<dbReference type="Pfam" id="PF04221">
    <property type="entry name" value="RelB"/>
    <property type="match status" value="1"/>
</dbReference>
<dbReference type="GO" id="GO:0006355">
    <property type="term" value="P:regulation of DNA-templated transcription"/>
    <property type="evidence" value="ECO:0007669"/>
    <property type="project" value="InterPro"/>
</dbReference>
<dbReference type="KEGG" id="hcm:HCD_04140"/>
<dbReference type="EMBL" id="CP003481">
    <property type="protein sequence ID" value="AFI05842.1"/>
    <property type="molecule type" value="Genomic_DNA"/>
</dbReference>
<gene>
    <name evidence="1" type="ordered locus">HCD_04140</name>
</gene>
<organism evidence="1 2">
    <name type="scientific">Helicobacter cetorum (strain ATCC BAA-540 / CCUG 52418 / MIT 99-5656)</name>
    <dbReference type="NCBI Taxonomy" id="1163745"/>
    <lineage>
        <taxon>Bacteria</taxon>
        <taxon>Pseudomonadati</taxon>
        <taxon>Campylobacterota</taxon>
        <taxon>Epsilonproteobacteria</taxon>
        <taxon>Campylobacterales</taxon>
        <taxon>Helicobacteraceae</taxon>
        <taxon>Helicobacter</taxon>
    </lineage>
</organism>
<name>I0ESC3_HELCM</name>
<protein>
    <submittedName>
        <fullName evidence="1">RelB protein</fullName>
    </submittedName>
</protein>
<reference evidence="1 2" key="1">
    <citation type="journal article" date="2013" name="PLoS ONE">
        <title>Sequence Divergence and Conservation in Genomes ofHelicobacter cetorum Strains from a Dolphin and a Whale.</title>
        <authorList>
            <person name="Kersulyte D."/>
            <person name="Rossi M."/>
            <person name="Berg D.E."/>
        </authorList>
    </citation>
    <scope>NUCLEOTIDE SEQUENCE [LARGE SCALE GENOMIC DNA]</scope>
    <source>
        <strain evidence="1 2">MIT 99-5656</strain>
    </source>
</reference>
<dbReference type="eggNOG" id="COG3077">
    <property type="taxonomic scope" value="Bacteria"/>
</dbReference>
<proteinExistence type="predicted"/>
<dbReference type="STRING" id="1163745.HCD_04140"/>
<evidence type="ECO:0000313" key="1">
    <source>
        <dbReference type="EMBL" id="AFI05842.1"/>
    </source>
</evidence>
<dbReference type="HOGENOM" id="CLU_154558_10_1_7"/>
<sequence length="86" mass="9877">MYIPVDKMLENEVQLILESYGLTPSLATHLFFKEIIKTHKIPLSSDWQDGLLNAETLKAIQDLEKGENVVRSGVNDFKEWANWSND</sequence>
<keyword evidence="2" id="KW-1185">Reference proteome</keyword>
<dbReference type="Proteomes" id="UP000005013">
    <property type="component" value="Chromosome"/>
</dbReference>
<dbReference type="Gene3D" id="1.10.1220.10">
    <property type="entry name" value="Met repressor-like"/>
    <property type="match status" value="1"/>
</dbReference>
<dbReference type="AlphaFoldDB" id="I0ESC3"/>
<dbReference type="InterPro" id="IPR007337">
    <property type="entry name" value="RelB/DinJ"/>
</dbReference>
<dbReference type="InterPro" id="IPR013321">
    <property type="entry name" value="Arc_rbn_hlx_hlx"/>
</dbReference>